<evidence type="ECO:0000256" key="1">
    <source>
        <dbReference type="SAM" id="MobiDB-lite"/>
    </source>
</evidence>
<evidence type="ECO:0000313" key="3">
    <source>
        <dbReference type="Proteomes" id="UP000467236"/>
    </source>
</evidence>
<dbReference type="AlphaFoldDB" id="A0A7I7MVS2"/>
<accession>A0A7I7MVS2</accession>
<organism evidence="2 3">
    <name type="scientific">Mycobacterium shinjukuense</name>
    <dbReference type="NCBI Taxonomy" id="398694"/>
    <lineage>
        <taxon>Bacteria</taxon>
        <taxon>Bacillati</taxon>
        <taxon>Actinomycetota</taxon>
        <taxon>Actinomycetes</taxon>
        <taxon>Mycobacteriales</taxon>
        <taxon>Mycobacteriaceae</taxon>
        <taxon>Mycobacterium</taxon>
    </lineage>
</organism>
<reference evidence="2 3" key="1">
    <citation type="journal article" date="2019" name="Emerg. Microbes Infect.">
        <title>Comprehensive subspecies identification of 175 nontuberculous mycobacteria species based on 7547 genomic profiles.</title>
        <authorList>
            <person name="Matsumoto Y."/>
            <person name="Kinjo T."/>
            <person name="Motooka D."/>
            <person name="Nabeya D."/>
            <person name="Jung N."/>
            <person name="Uechi K."/>
            <person name="Horii T."/>
            <person name="Iida T."/>
            <person name="Fujita J."/>
            <person name="Nakamura S."/>
        </authorList>
    </citation>
    <scope>NUCLEOTIDE SEQUENCE [LARGE SCALE GENOMIC DNA]</scope>
    <source>
        <strain evidence="2 3">JCM 14233</strain>
    </source>
</reference>
<gene>
    <name evidence="2" type="ORF">MSHI_38680</name>
</gene>
<sequence length="171" mass="18142">MGGKLAHAIAEWTLISRAEAARRIGEAADLGPRRALTGQPLAPVLAASAAAQRAGKLGAGLGAPPACGDPVCPVPHHRCERVDVCLRRPAPHAATRGLEHPHQRPRRDRVATAPRERSDRAGVTGVPDSNCTAGQLTHIWPQHCNLCTRAQSDVVTAAREQRPGTPWRLSA</sequence>
<dbReference type="InterPro" id="IPR003870">
    <property type="entry name" value="DUF222"/>
</dbReference>
<feature type="compositionally biased region" description="Basic and acidic residues" evidence="1">
    <location>
        <begin position="97"/>
        <end position="120"/>
    </location>
</feature>
<feature type="region of interest" description="Disordered" evidence="1">
    <location>
        <begin position="94"/>
        <end position="128"/>
    </location>
</feature>
<dbReference type="Pfam" id="PF02720">
    <property type="entry name" value="DUF222"/>
    <property type="match status" value="1"/>
</dbReference>
<protein>
    <submittedName>
        <fullName evidence="2">Uncharacterized protein</fullName>
    </submittedName>
</protein>
<name>A0A7I7MVS2_9MYCO</name>
<dbReference type="EMBL" id="AP022575">
    <property type="protein sequence ID" value="BBX75962.1"/>
    <property type="molecule type" value="Genomic_DNA"/>
</dbReference>
<proteinExistence type="predicted"/>
<dbReference type="KEGG" id="mshj:MSHI_38680"/>
<dbReference type="Proteomes" id="UP000467236">
    <property type="component" value="Chromosome"/>
</dbReference>
<evidence type="ECO:0000313" key="2">
    <source>
        <dbReference type="EMBL" id="BBX75962.1"/>
    </source>
</evidence>
<keyword evidence="3" id="KW-1185">Reference proteome</keyword>